<dbReference type="InterPro" id="IPR002083">
    <property type="entry name" value="MATH/TRAF_dom"/>
</dbReference>
<dbReference type="Pfam" id="PF22486">
    <property type="entry name" value="MATH_2"/>
    <property type="match status" value="1"/>
</dbReference>
<dbReference type="InterPro" id="IPR008974">
    <property type="entry name" value="TRAF-like"/>
</dbReference>
<protein>
    <recommendedName>
        <fullName evidence="1">MATH domain-containing protein</fullName>
    </recommendedName>
</protein>
<dbReference type="PANTHER" id="PTHR46162">
    <property type="entry name" value="TRAF-LIKE FAMILY PROTEIN"/>
    <property type="match status" value="1"/>
</dbReference>
<evidence type="ECO:0000313" key="3">
    <source>
        <dbReference type="Proteomes" id="UP001054821"/>
    </source>
</evidence>
<dbReference type="AlphaFoldDB" id="A0AAD4WMF8"/>
<dbReference type="SUPFAM" id="SSF49599">
    <property type="entry name" value="TRAF domain-like"/>
    <property type="match status" value="1"/>
</dbReference>
<dbReference type="PANTHER" id="PTHR46162:SF2">
    <property type="entry name" value="ANKYRIN REPEAT-CONTAINING PROTEIN-RELATED"/>
    <property type="match status" value="1"/>
</dbReference>
<keyword evidence="3" id="KW-1185">Reference proteome</keyword>
<evidence type="ECO:0000313" key="2">
    <source>
        <dbReference type="EMBL" id="KAI5346079.1"/>
    </source>
</evidence>
<accession>A0AAD4WMF8</accession>
<sequence length="169" mass="18672">MKWQDNFMNGLIAPEKAQGGAPAPPVAREVHYKSWNCTSVSETRCTAPVRRNAQTNILIAGILRTISDAPPTHYTIKIQSLSLLSVHSLEKYESGVFEAGGYKWKLVFYPNGNKSRNVKEHISLYLVLAGANAPRLVGKCMLLSGCFCLIRILASTWLFKKKMKGASMG</sequence>
<reference evidence="2 3" key="1">
    <citation type="journal article" date="2022" name="G3 (Bethesda)">
        <title>Whole-genome sequence and methylome profiling of the almond [Prunus dulcis (Mill.) D.A. Webb] cultivar 'Nonpareil'.</title>
        <authorList>
            <person name="D'Amico-Willman K.M."/>
            <person name="Ouma W.Z."/>
            <person name="Meulia T."/>
            <person name="Sideli G.M."/>
            <person name="Gradziel T.M."/>
            <person name="Fresnedo-Ramirez J."/>
        </authorList>
    </citation>
    <scope>NUCLEOTIDE SEQUENCE [LARGE SCALE GENOMIC DNA]</scope>
    <source>
        <strain evidence="2">Clone GOH B32 T37-40</strain>
    </source>
</reference>
<comment type="caution">
    <text evidence="2">The sequence shown here is derived from an EMBL/GenBank/DDBJ whole genome shotgun (WGS) entry which is preliminary data.</text>
</comment>
<dbReference type="PROSITE" id="PS50144">
    <property type="entry name" value="MATH"/>
    <property type="match status" value="1"/>
</dbReference>
<gene>
    <name evidence="2" type="ORF">L3X38_013958</name>
</gene>
<feature type="domain" description="MATH" evidence="1">
    <location>
        <begin position="71"/>
        <end position="169"/>
    </location>
</feature>
<organism evidence="2 3">
    <name type="scientific">Prunus dulcis</name>
    <name type="common">Almond</name>
    <name type="synonym">Amygdalus dulcis</name>
    <dbReference type="NCBI Taxonomy" id="3755"/>
    <lineage>
        <taxon>Eukaryota</taxon>
        <taxon>Viridiplantae</taxon>
        <taxon>Streptophyta</taxon>
        <taxon>Embryophyta</taxon>
        <taxon>Tracheophyta</taxon>
        <taxon>Spermatophyta</taxon>
        <taxon>Magnoliopsida</taxon>
        <taxon>eudicotyledons</taxon>
        <taxon>Gunneridae</taxon>
        <taxon>Pentapetalae</taxon>
        <taxon>rosids</taxon>
        <taxon>fabids</taxon>
        <taxon>Rosales</taxon>
        <taxon>Rosaceae</taxon>
        <taxon>Amygdaloideae</taxon>
        <taxon>Amygdaleae</taxon>
        <taxon>Prunus</taxon>
    </lineage>
</organism>
<dbReference type="Gene3D" id="2.60.210.10">
    <property type="entry name" value="Apoptosis, Tumor Necrosis Factor Receptor Associated Protein 2, Chain A"/>
    <property type="match status" value="1"/>
</dbReference>
<dbReference type="Proteomes" id="UP001054821">
    <property type="component" value="Chromosome 2"/>
</dbReference>
<dbReference type="EMBL" id="JAJFAZ020000002">
    <property type="protein sequence ID" value="KAI5346079.1"/>
    <property type="molecule type" value="Genomic_DNA"/>
</dbReference>
<evidence type="ECO:0000259" key="1">
    <source>
        <dbReference type="PROSITE" id="PS50144"/>
    </source>
</evidence>
<name>A0AAD4WMF8_PRUDU</name>
<proteinExistence type="predicted"/>
<dbReference type="CDD" id="cd00121">
    <property type="entry name" value="MATH"/>
    <property type="match status" value="1"/>
</dbReference>